<keyword evidence="8" id="KW-1185">Reference proteome</keyword>
<dbReference type="Gene3D" id="1.20.5.1930">
    <property type="match status" value="1"/>
</dbReference>
<dbReference type="PANTHER" id="PTHR24421">
    <property type="entry name" value="NITRATE/NITRITE SENSOR PROTEIN NARX-RELATED"/>
    <property type="match status" value="1"/>
</dbReference>
<gene>
    <name evidence="7" type="ORF">KGD84_02595</name>
</gene>
<protein>
    <recommendedName>
        <fullName evidence="6">Signal transduction histidine kinase subgroup 3 dimerisation and phosphoacceptor domain-containing protein</fullName>
    </recommendedName>
</protein>
<dbReference type="InterPro" id="IPR011712">
    <property type="entry name" value="Sig_transdc_His_kin_sub3_dim/P"/>
</dbReference>
<dbReference type="PANTHER" id="PTHR24421:SF63">
    <property type="entry name" value="SENSOR HISTIDINE KINASE DESK"/>
    <property type="match status" value="1"/>
</dbReference>
<organism evidence="7 8">
    <name type="scientific">Nocardiopsis changdeensis</name>
    <dbReference type="NCBI Taxonomy" id="2831969"/>
    <lineage>
        <taxon>Bacteria</taxon>
        <taxon>Bacillati</taxon>
        <taxon>Actinomycetota</taxon>
        <taxon>Actinomycetes</taxon>
        <taxon>Streptosporangiales</taxon>
        <taxon>Nocardiopsidaceae</taxon>
        <taxon>Nocardiopsis</taxon>
    </lineage>
</organism>
<feature type="transmembrane region" description="Helical" evidence="5">
    <location>
        <begin position="98"/>
        <end position="117"/>
    </location>
</feature>
<accession>A0ABX8BM37</accession>
<dbReference type="Proteomes" id="UP000676079">
    <property type="component" value="Chromosome"/>
</dbReference>
<feature type="domain" description="Signal transduction histidine kinase subgroup 3 dimerisation and phosphoacceptor" evidence="6">
    <location>
        <begin position="208"/>
        <end position="274"/>
    </location>
</feature>
<dbReference type="EMBL" id="CP074133">
    <property type="protein sequence ID" value="QUX23300.1"/>
    <property type="molecule type" value="Genomic_DNA"/>
</dbReference>
<keyword evidence="2" id="KW-0418">Kinase</keyword>
<dbReference type="Gene3D" id="3.30.565.10">
    <property type="entry name" value="Histidine kinase-like ATPase, C-terminal domain"/>
    <property type="match status" value="1"/>
</dbReference>
<proteinExistence type="predicted"/>
<evidence type="ECO:0000313" key="8">
    <source>
        <dbReference type="Proteomes" id="UP000676079"/>
    </source>
</evidence>
<keyword evidence="5" id="KW-0472">Membrane</keyword>
<keyword evidence="1" id="KW-0808">Transferase</keyword>
<sequence length="464" mass="46995">MDDRSGGGGAAGAAGGGGGGDDREGCGVVDPVAALGPVGPPGRTGYLPGLLLTAGAVTDLFDGARWPWFGWAGLLAVSALYAAVVTRDLSPPRYAGRGLLWLLAAQAALTTVLALVYGDTWVFLFMMAALACGTALPTVPLVGALIVLGGAAGVIAGHRGDALWLPMVSGYGTFISGVMVSALLGLNETVRELRRTREELALAAVDRERLRFARDLHDLLGHSMSVIVVKAEAVRRLAPRDAAAAAAQAADIEEVGRRSLTEIREAVSGYREDGLTRELERAVPALEGSGIAVAVRRSGPPVPARAEAVLGWVVREAVTNVLRHSGAASAELSVEHADGTVRVTVADDGGGGPAPGGDPRDGRRDGPRERSAERARAGRARRAAGPGGRPAGERGPARGRVPGGRRTPGGGRGGAAPLRGRGGRARPRPAGFAGFAGPAGFAGFAGPGRGAVARARGGALGFGP</sequence>
<evidence type="ECO:0000259" key="6">
    <source>
        <dbReference type="Pfam" id="PF07730"/>
    </source>
</evidence>
<feature type="transmembrane region" description="Helical" evidence="5">
    <location>
        <begin position="163"/>
        <end position="186"/>
    </location>
</feature>
<dbReference type="InterPro" id="IPR050482">
    <property type="entry name" value="Sensor_HK_TwoCompSys"/>
</dbReference>
<evidence type="ECO:0000256" key="5">
    <source>
        <dbReference type="SAM" id="Phobius"/>
    </source>
</evidence>
<reference evidence="7 8" key="1">
    <citation type="submission" date="2021-05" db="EMBL/GenBank/DDBJ databases">
        <title>Direct Submission.</title>
        <authorList>
            <person name="Li K."/>
            <person name="Gao J."/>
        </authorList>
    </citation>
    <scope>NUCLEOTIDE SEQUENCE [LARGE SCALE GENOMIC DNA]</scope>
    <source>
        <strain evidence="7 8">Mg02</strain>
    </source>
</reference>
<evidence type="ECO:0000256" key="1">
    <source>
        <dbReference type="ARBA" id="ARBA00022679"/>
    </source>
</evidence>
<dbReference type="SUPFAM" id="SSF55874">
    <property type="entry name" value="ATPase domain of HSP90 chaperone/DNA topoisomerase II/histidine kinase"/>
    <property type="match status" value="1"/>
</dbReference>
<dbReference type="InterPro" id="IPR036890">
    <property type="entry name" value="HATPase_C_sf"/>
</dbReference>
<name>A0ABX8BM37_9ACTN</name>
<feature type="transmembrane region" description="Helical" evidence="5">
    <location>
        <begin position="68"/>
        <end position="86"/>
    </location>
</feature>
<evidence type="ECO:0000256" key="2">
    <source>
        <dbReference type="ARBA" id="ARBA00022777"/>
    </source>
</evidence>
<dbReference type="RefSeq" id="WP_260697183.1">
    <property type="nucleotide sequence ID" value="NZ_CP074133.1"/>
</dbReference>
<feature type="region of interest" description="Disordered" evidence="4">
    <location>
        <begin position="1"/>
        <end position="21"/>
    </location>
</feature>
<feature type="compositionally biased region" description="Basic and acidic residues" evidence="4">
    <location>
        <begin position="358"/>
        <end position="376"/>
    </location>
</feature>
<feature type="region of interest" description="Disordered" evidence="4">
    <location>
        <begin position="343"/>
        <end position="426"/>
    </location>
</feature>
<keyword evidence="5" id="KW-1133">Transmembrane helix</keyword>
<dbReference type="Pfam" id="PF07730">
    <property type="entry name" value="HisKA_3"/>
    <property type="match status" value="1"/>
</dbReference>
<feature type="compositionally biased region" description="Gly residues" evidence="4">
    <location>
        <begin position="1"/>
        <end position="19"/>
    </location>
</feature>
<feature type="transmembrane region" description="Helical" evidence="5">
    <location>
        <begin position="123"/>
        <end position="156"/>
    </location>
</feature>
<evidence type="ECO:0000313" key="7">
    <source>
        <dbReference type="EMBL" id="QUX23300.1"/>
    </source>
</evidence>
<keyword evidence="3" id="KW-0902">Two-component regulatory system</keyword>
<keyword evidence="5" id="KW-0812">Transmembrane</keyword>
<evidence type="ECO:0000256" key="4">
    <source>
        <dbReference type="SAM" id="MobiDB-lite"/>
    </source>
</evidence>
<evidence type="ECO:0000256" key="3">
    <source>
        <dbReference type="ARBA" id="ARBA00023012"/>
    </source>
</evidence>